<keyword evidence="1" id="KW-0472">Membrane</keyword>
<dbReference type="AlphaFoldDB" id="A0A1V9G2M0"/>
<evidence type="ECO:0000313" key="3">
    <source>
        <dbReference type="Proteomes" id="UP000192796"/>
    </source>
</evidence>
<organism evidence="2 3">
    <name type="scientific">Niastella vici</name>
    <dbReference type="NCBI Taxonomy" id="1703345"/>
    <lineage>
        <taxon>Bacteria</taxon>
        <taxon>Pseudomonadati</taxon>
        <taxon>Bacteroidota</taxon>
        <taxon>Chitinophagia</taxon>
        <taxon>Chitinophagales</taxon>
        <taxon>Chitinophagaceae</taxon>
        <taxon>Niastella</taxon>
    </lineage>
</organism>
<keyword evidence="1" id="KW-0812">Transmembrane</keyword>
<protein>
    <recommendedName>
        <fullName evidence="4">Polysaccharide chain length determinant N-terminal domain-containing protein</fullName>
    </recommendedName>
</protein>
<accession>A0A1V9G2M0</accession>
<dbReference type="OrthoDB" id="656132at2"/>
<gene>
    <name evidence="2" type="ORF">A3860_18790</name>
</gene>
<name>A0A1V9G2M0_9BACT</name>
<evidence type="ECO:0000313" key="2">
    <source>
        <dbReference type="EMBL" id="OQP64804.1"/>
    </source>
</evidence>
<sequence>MKQVKLVQHPADELDVLALFRNAGLFFSHYGKLLLIVAFSGLLAGALRFWYTPNLYSSSLVLQPAFLSDPEQMAVIDSWSELLKKRELPELAQQFHMNAKQLKKVLSIKTEELQKSYAPNNYTAFTLTVLVTDTAVLQPLQKGIEYALDNSAFIKDKLTTKKNNLHALIQTIDQEITRLNAMQTTIATNLQQQNTNGGRFMVNISDISNQIATLQEKKVNFEENLAFMSAVHVLQNFYTPTKPTYPQLVKQLLIGLAGGLLLGLAIAFYLYIRRKMTQPS</sequence>
<keyword evidence="3" id="KW-1185">Reference proteome</keyword>
<evidence type="ECO:0000256" key="1">
    <source>
        <dbReference type="SAM" id="Phobius"/>
    </source>
</evidence>
<reference evidence="2 3" key="1">
    <citation type="submission" date="2016-03" db="EMBL/GenBank/DDBJ databases">
        <title>Niastella vici sp. nov., isolated from farmland soil.</title>
        <authorList>
            <person name="Chen L."/>
            <person name="Wang D."/>
            <person name="Yang S."/>
            <person name="Wang G."/>
        </authorList>
    </citation>
    <scope>NUCLEOTIDE SEQUENCE [LARGE SCALE GENOMIC DNA]</scope>
    <source>
        <strain evidence="2 3">DJ57</strain>
    </source>
</reference>
<evidence type="ECO:0008006" key="4">
    <source>
        <dbReference type="Google" id="ProtNLM"/>
    </source>
</evidence>
<dbReference type="STRING" id="1703345.A3860_18790"/>
<comment type="caution">
    <text evidence="2">The sequence shown here is derived from an EMBL/GenBank/DDBJ whole genome shotgun (WGS) entry which is preliminary data.</text>
</comment>
<feature type="transmembrane region" description="Helical" evidence="1">
    <location>
        <begin position="33"/>
        <end position="51"/>
    </location>
</feature>
<feature type="transmembrane region" description="Helical" evidence="1">
    <location>
        <begin position="252"/>
        <end position="272"/>
    </location>
</feature>
<dbReference type="EMBL" id="LVYD01000041">
    <property type="protein sequence ID" value="OQP64804.1"/>
    <property type="molecule type" value="Genomic_DNA"/>
</dbReference>
<dbReference type="Proteomes" id="UP000192796">
    <property type="component" value="Unassembled WGS sequence"/>
</dbReference>
<dbReference type="RefSeq" id="WP_081146621.1">
    <property type="nucleotide sequence ID" value="NZ_LVYD01000041.1"/>
</dbReference>
<keyword evidence="1" id="KW-1133">Transmembrane helix</keyword>
<proteinExistence type="predicted"/>